<dbReference type="SUPFAM" id="SSF54285">
    <property type="entry name" value="MoaD/ThiS"/>
    <property type="match status" value="1"/>
</dbReference>
<evidence type="ECO:0000313" key="2">
    <source>
        <dbReference type="Proteomes" id="UP000675664"/>
    </source>
</evidence>
<proteinExistence type="predicted"/>
<dbReference type="Pfam" id="PF02597">
    <property type="entry name" value="ThiS"/>
    <property type="match status" value="1"/>
</dbReference>
<dbReference type="EMBL" id="JAGSND010000004">
    <property type="protein sequence ID" value="MBR0597891.1"/>
    <property type="molecule type" value="Genomic_DNA"/>
</dbReference>
<reference evidence="1" key="2">
    <citation type="submission" date="2021-04" db="EMBL/GenBank/DDBJ databases">
        <authorList>
            <person name="Liu J."/>
        </authorList>
    </citation>
    <scope>NUCLEOTIDE SEQUENCE</scope>
    <source>
        <strain evidence="1">BAD-6</strain>
    </source>
</reference>
<dbReference type="PANTHER" id="PTHR38031:SF1">
    <property type="entry name" value="SULFUR CARRIER PROTEIN CYSO"/>
    <property type="match status" value="1"/>
</dbReference>
<dbReference type="RefSeq" id="WP_227018018.1">
    <property type="nucleotide sequence ID" value="NZ_JAGSND010000004.1"/>
</dbReference>
<dbReference type="AlphaFoldDB" id="A0A8J7W041"/>
<gene>
    <name evidence="1" type="ORF">KCX82_08410</name>
</gene>
<dbReference type="InterPro" id="IPR003749">
    <property type="entry name" value="ThiS/MoaD-like"/>
</dbReference>
<organism evidence="1 2">
    <name type="scientific">Sinanaerobacter chloroacetimidivorans</name>
    <dbReference type="NCBI Taxonomy" id="2818044"/>
    <lineage>
        <taxon>Bacteria</taxon>
        <taxon>Bacillati</taxon>
        <taxon>Bacillota</taxon>
        <taxon>Clostridia</taxon>
        <taxon>Peptostreptococcales</taxon>
        <taxon>Anaerovoracaceae</taxon>
        <taxon>Sinanaerobacter</taxon>
    </lineage>
</organism>
<evidence type="ECO:0000313" key="1">
    <source>
        <dbReference type="EMBL" id="MBR0597891.1"/>
    </source>
</evidence>
<comment type="caution">
    <text evidence="1">The sequence shown here is derived from an EMBL/GenBank/DDBJ whole genome shotgun (WGS) entry which is preliminary data.</text>
</comment>
<reference evidence="1" key="1">
    <citation type="submission" date="2021-04" db="EMBL/GenBank/DDBJ databases">
        <title>Sinoanaerobacter chloroacetimidivorans sp. nov., an obligate anaerobic bacterium isolated from anaerobic sludge.</title>
        <authorList>
            <person name="Bao Y."/>
        </authorList>
    </citation>
    <scope>NUCLEOTIDE SEQUENCE</scope>
    <source>
        <strain evidence="1">BAD-6</strain>
    </source>
</reference>
<name>A0A8J7W041_9FIRM</name>
<keyword evidence="2" id="KW-1185">Reference proteome</keyword>
<dbReference type="InterPro" id="IPR016155">
    <property type="entry name" value="Mopterin_synth/thiamin_S_b"/>
</dbReference>
<dbReference type="PANTHER" id="PTHR38031">
    <property type="entry name" value="SULFUR CARRIER PROTEIN SLR0821-RELATED"/>
    <property type="match status" value="1"/>
</dbReference>
<dbReference type="InterPro" id="IPR012675">
    <property type="entry name" value="Beta-grasp_dom_sf"/>
</dbReference>
<dbReference type="Gene3D" id="3.10.20.30">
    <property type="match status" value="1"/>
</dbReference>
<dbReference type="Proteomes" id="UP000675664">
    <property type="component" value="Unassembled WGS sequence"/>
</dbReference>
<accession>A0A8J7W041</accession>
<sequence length="92" mass="10283">MIVKYFAYYRKDVGRKEETLLLGPVTAIELIIKLCEIHGDVLKKRLLTEDGARIHPDVIFLIDGRNIDFLSGEASVIQENAVVSLFPRIAGG</sequence>
<dbReference type="InterPro" id="IPR052045">
    <property type="entry name" value="Sulfur_Carrier/Prot_Modifier"/>
</dbReference>
<protein>
    <submittedName>
        <fullName evidence="1">MoaD/ThiS family protein</fullName>
    </submittedName>
</protein>